<evidence type="ECO:0000313" key="3">
    <source>
        <dbReference type="Proteomes" id="UP000243459"/>
    </source>
</evidence>
<evidence type="ECO:0000313" key="2">
    <source>
        <dbReference type="EMBL" id="ONK56202.1"/>
    </source>
</evidence>
<dbReference type="EMBL" id="CM007390">
    <property type="protein sequence ID" value="ONK56202.1"/>
    <property type="molecule type" value="Genomic_DNA"/>
</dbReference>
<name>A0A5P1E0U0_ASPOF</name>
<dbReference type="AlphaFoldDB" id="A0A5P1E0U0"/>
<protein>
    <recommendedName>
        <fullName evidence="1">Nucleolus and neural progenitor protein-like N-terminal domain-containing protein</fullName>
    </recommendedName>
</protein>
<dbReference type="Proteomes" id="UP000243459">
    <property type="component" value="Chromosome 10"/>
</dbReference>
<gene>
    <name evidence="2" type="ORF">A4U43_C10F5180</name>
</gene>
<accession>A0A5P1E0U0</accession>
<dbReference type="PANTHER" id="PTHR34786:SF1">
    <property type="entry name" value="OS09G0504900 PROTEIN"/>
    <property type="match status" value="1"/>
</dbReference>
<feature type="domain" description="Nucleolus and neural progenitor protein-like N-terminal" evidence="1">
    <location>
        <begin position="13"/>
        <end position="167"/>
    </location>
</feature>
<dbReference type="Pfam" id="PF14780">
    <property type="entry name" value="NEPRO_N"/>
    <property type="match status" value="1"/>
</dbReference>
<dbReference type="OMA" id="GIHGTER"/>
<dbReference type="OrthoDB" id="114080at2759"/>
<evidence type="ECO:0000259" key="1">
    <source>
        <dbReference type="Pfam" id="PF14780"/>
    </source>
</evidence>
<dbReference type="InterPro" id="IPR027951">
    <property type="entry name" value="Nepro_N"/>
</dbReference>
<dbReference type="Gramene" id="ONK56202">
    <property type="protein sequence ID" value="ONK56202"/>
    <property type="gene ID" value="A4U43_C10F5180"/>
</dbReference>
<keyword evidence="3" id="KW-1185">Reference proteome</keyword>
<reference evidence="3" key="1">
    <citation type="journal article" date="2017" name="Nat. Commun.">
        <title>The asparagus genome sheds light on the origin and evolution of a young Y chromosome.</title>
        <authorList>
            <person name="Harkess A."/>
            <person name="Zhou J."/>
            <person name="Xu C."/>
            <person name="Bowers J.E."/>
            <person name="Van der Hulst R."/>
            <person name="Ayyampalayam S."/>
            <person name="Mercati F."/>
            <person name="Riccardi P."/>
            <person name="McKain M.R."/>
            <person name="Kakrana A."/>
            <person name="Tang H."/>
            <person name="Ray J."/>
            <person name="Groenendijk J."/>
            <person name="Arikit S."/>
            <person name="Mathioni S.M."/>
            <person name="Nakano M."/>
            <person name="Shan H."/>
            <person name="Telgmann-Rauber A."/>
            <person name="Kanno A."/>
            <person name="Yue Z."/>
            <person name="Chen H."/>
            <person name="Li W."/>
            <person name="Chen Y."/>
            <person name="Xu X."/>
            <person name="Zhang Y."/>
            <person name="Luo S."/>
            <person name="Chen H."/>
            <person name="Gao J."/>
            <person name="Mao Z."/>
            <person name="Pires J.C."/>
            <person name="Luo M."/>
            <person name="Kudrna D."/>
            <person name="Wing R.A."/>
            <person name="Meyers B.C."/>
            <person name="Yi K."/>
            <person name="Kong H."/>
            <person name="Lavrijsen P."/>
            <person name="Sunseri F."/>
            <person name="Falavigna A."/>
            <person name="Ye Y."/>
            <person name="Leebens-Mack J.H."/>
            <person name="Chen G."/>
        </authorList>
    </citation>
    <scope>NUCLEOTIDE SEQUENCE [LARGE SCALE GENOMIC DNA]</scope>
    <source>
        <strain evidence="3">cv. DH0086</strain>
    </source>
</reference>
<proteinExistence type="predicted"/>
<sequence length="291" mass="32915">MESSSEAGSTHLEEKLKSLLSHLQTESGILDRLVYKNKNQHRRCPYFQALQKVRRDVRLLRSAGLEEILGVLFPIIDGKKPAQRAFLPKKQKKNNPIGKHNYQERLLGVARLLSQMAEPILKAAIQISFLLAKSFFTGFSLTTLALLSRLRVLVQQILLDVVLVFNKVSSLSKQKQSVKLTQGFIEAFREYYPSSGEVLILECVWEKDKFVLLERTNNNNTKNQEEDPGALPLETSIKYETVPFFIKALPAEHEQNPDTPNCSPSMENLHGETQTAVITSKDQPVIISDNT</sequence>
<organism evidence="2 3">
    <name type="scientific">Asparagus officinalis</name>
    <name type="common">Garden asparagus</name>
    <dbReference type="NCBI Taxonomy" id="4686"/>
    <lineage>
        <taxon>Eukaryota</taxon>
        <taxon>Viridiplantae</taxon>
        <taxon>Streptophyta</taxon>
        <taxon>Embryophyta</taxon>
        <taxon>Tracheophyta</taxon>
        <taxon>Spermatophyta</taxon>
        <taxon>Magnoliopsida</taxon>
        <taxon>Liliopsida</taxon>
        <taxon>Asparagales</taxon>
        <taxon>Asparagaceae</taxon>
        <taxon>Asparagoideae</taxon>
        <taxon>Asparagus</taxon>
    </lineage>
</organism>
<dbReference type="PANTHER" id="PTHR34786">
    <property type="entry name" value="OS09G0504900 PROTEIN"/>
    <property type="match status" value="1"/>
</dbReference>